<comment type="caution">
    <text evidence="1">The sequence shown here is derived from an EMBL/GenBank/DDBJ whole genome shotgun (WGS) entry which is preliminary data.</text>
</comment>
<reference evidence="1 2" key="1">
    <citation type="submission" date="2019-12" db="EMBL/GenBank/DDBJ databases">
        <title>Chromosome-level assembly of the Caenorhabditis remanei genome.</title>
        <authorList>
            <person name="Teterina A.A."/>
            <person name="Willis J.H."/>
            <person name="Phillips P.C."/>
        </authorList>
    </citation>
    <scope>NUCLEOTIDE SEQUENCE [LARGE SCALE GENOMIC DNA]</scope>
    <source>
        <strain evidence="1 2">PX506</strain>
        <tissue evidence="1">Whole organism</tissue>
    </source>
</reference>
<dbReference type="GeneID" id="78775796"/>
<proteinExistence type="predicted"/>
<dbReference type="KEGG" id="crq:GCK72_013632"/>
<organism evidence="1 2">
    <name type="scientific">Caenorhabditis remanei</name>
    <name type="common">Caenorhabditis vulgaris</name>
    <dbReference type="NCBI Taxonomy" id="31234"/>
    <lineage>
        <taxon>Eukaryota</taxon>
        <taxon>Metazoa</taxon>
        <taxon>Ecdysozoa</taxon>
        <taxon>Nematoda</taxon>
        <taxon>Chromadorea</taxon>
        <taxon>Rhabditida</taxon>
        <taxon>Rhabditina</taxon>
        <taxon>Rhabditomorpha</taxon>
        <taxon>Rhabditoidea</taxon>
        <taxon>Rhabditidae</taxon>
        <taxon>Peloderinae</taxon>
        <taxon>Caenorhabditis</taxon>
    </lineage>
</organism>
<dbReference type="AlphaFoldDB" id="A0A6A5GPS8"/>
<dbReference type="Proteomes" id="UP000483820">
    <property type="component" value="Chromosome IV"/>
</dbReference>
<sequence length="74" mass="8562">MMNCSMRCSIRWNSSKYNWSTVGKDSRYDEIGGSGHFQRKRNKKKDEELEKEVKKILLKMMGGSRGALRTCVSV</sequence>
<protein>
    <submittedName>
        <fullName evidence="1">Uncharacterized protein</fullName>
    </submittedName>
</protein>
<dbReference type="RefSeq" id="XP_053584689.1">
    <property type="nucleotide sequence ID" value="XM_053729917.1"/>
</dbReference>
<dbReference type="CTD" id="78775796"/>
<name>A0A6A5GPS8_CAERE</name>
<evidence type="ECO:0000313" key="1">
    <source>
        <dbReference type="EMBL" id="KAF1757177.1"/>
    </source>
</evidence>
<evidence type="ECO:0000313" key="2">
    <source>
        <dbReference type="Proteomes" id="UP000483820"/>
    </source>
</evidence>
<gene>
    <name evidence="1" type="ORF">GCK72_013632</name>
</gene>
<dbReference type="EMBL" id="WUAV01000004">
    <property type="protein sequence ID" value="KAF1757177.1"/>
    <property type="molecule type" value="Genomic_DNA"/>
</dbReference>
<accession>A0A6A5GPS8</accession>